<name>A0A179IMG2_CORDF</name>
<sequence length="84" mass="9179">MPPDISGLSQFQIENFFLQNPSVTQERCDTEAEEITGQSVTPTLSQGGASYTVAGGRLVVQFRTPSSVLDMELLKDLSRIRTTS</sequence>
<protein>
    <submittedName>
        <fullName evidence="1">Uncharacterized protein</fullName>
    </submittedName>
</protein>
<gene>
    <name evidence="1" type="ORF">LLEC1_00706</name>
</gene>
<keyword evidence="2" id="KW-1185">Reference proteome</keyword>
<comment type="caution">
    <text evidence="1">The sequence shown here is derived from an EMBL/GenBank/DDBJ whole genome shotgun (WGS) entry which is preliminary data.</text>
</comment>
<proteinExistence type="predicted"/>
<dbReference type="EMBL" id="LUKN01000566">
    <property type="protein sequence ID" value="OAR02684.1"/>
    <property type="molecule type" value="Genomic_DNA"/>
</dbReference>
<dbReference type="Proteomes" id="UP000243081">
    <property type="component" value="Unassembled WGS sequence"/>
</dbReference>
<dbReference type="OrthoDB" id="4865698at2759"/>
<organism evidence="1 2">
    <name type="scientific">Cordyceps confragosa</name>
    <name type="common">Lecanicillium lecanii</name>
    <dbReference type="NCBI Taxonomy" id="2714763"/>
    <lineage>
        <taxon>Eukaryota</taxon>
        <taxon>Fungi</taxon>
        <taxon>Dikarya</taxon>
        <taxon>Ascomycota</taxon>
        <taxon>Pezizomycotina</taxon>
        <taxon>Sordariomycetes</taxon>
        <taxon>Hypocreomycetidae</taxon>
        <taxon>Hypocreales</taxon>
        <taxon>Cordycipitaceae</taxon>
        <taxon>Akanthomyces</taxon>
    </lineage>
</organism>
<accession>A0A179IMG2</accession>
<evidence type="ECO:0000313" key="2">
    <source>
        <dbReference type="Proteomes" id="UP000243081"/>
    </source>
</evidence>
<evidence type="ECO:0000313" key="1">
    <source>
        <dbReference type="EMBL" id="OAR02684.1"/>
    </source>
</evidence>
<dbReference type="AlphaFoldDB" id="A0A179IMG2"/>
<reference evidence="1 2" key="1">
    <citation type="submission" date="2016-03" db="EMBL/GenBank/DDBJ databases">
        <title>Fine-scale spatial genetic structure of a fungal parasite of coffee scale insects.</title>
        <authorList>
            <person name="Jackson D."/>
            <person name="Zemenick K.A."/>
            <person name="Malloure B."/>
            <person name="Quandt C.A."/>
            <person name="James T.Y."/>
        </authorList>
    </citation>
    <scope>NUCLEOTIDE SEQUENCE [LARGE SCALE GENOMIC DNA]</scope>
    <source>
        <strain evidence="1 2">UM487</strain>
    </source>
</reference>